<protein>
    <recommendedName>
        <fullName evidence="2">F5/8 type C domain-containing protein</fullName>
    </recommendedName>
</protein>
<evidence type="ECO:0000313" key="4">
    <source>
        <dbReference type="Proteomes" id="UP000184546"/>
    </source>
</evidence>
<feature type="signal peptide" evidence="1">
    <location>
        <begin position="1"/>
        <end position="21"/>
    </location>
</feature>
<dbReference type="InterPro" id="IPR008928">
    <property type="entry name" value="6-hairpin_glycosidase_sf"/>
</dbReference>
<dbReference type="GO" id="GO:0003824">
    <property type="term" value="F:catalytic activity"/>
    <property type="evidence" value="ECO:0007669"/>
    <property type="project" value="UniProtKB-ARBA"/>
</dbReference>
<feature type="domain" description="F5/8 type C" evidence="2">
    <location>
        <begin position="533"/>
        <end position="683"/>
    </location>
</feature>
<dbReference type="AlphaFoldDB" id="A0A1L9WSL8"/>
<keyword evidence="1" id="KW-0732">Signal</keyword>
<dbReference type="InterPro" id="IPR012341">
    <property type="entry name" value="6hp_glycosidase-like_sf"/>
</dbReference>
<dbReference type="InterPro" id="IPR008979">
    <property type="entry name" value="Galactose-bd-like_sf"/>
</dbReference>
<dbReference type="RefSeq" id="XP_020055442.1">
    <property type="nucleotide sequence ID" value="XM_020196326.1"/>
</dbReference>
<dbReference type="VEuPathDB" id="FungiDB:ASPACDRAFT_120207"/>
<dbReference type="GeneID" id="30970140"/>
<dbReference type="OMA" id="EGRWCRD"/>
<name>A0A1L9WSL8_ASPA1</name>
<reference evidence="4" key="1">
    <citation type="journal article" date="2017" name="Genome Biol.">
        <title>Comparative genomics reveals high biological diversity and specific adaptations in the industrially and medically important fungal genus Aspergillus.</title>
        <authorList>
            <person name="de Vries R.P."/>
            <person name="Riley R."/>
            <person name="Wiebenga A."/>
            <person name="Aguilar-Osorio G."/>
            <person name="Amillis S."/>
            <person name="Uchima C.A."/>
            <person name="Anderluh G."/>
            <person name="Asadollahi M."/>
            <person name="Askin M."/>
            <person name="Barry K."/>
            <person name="Battaglia E."/>
            <person name="Bayram O."/>
            <person name="Benocci T."/>
            <person name="Braus-Stromeyer S.A."/>
            <person name="Caldana C."/>
            <person name="Canovas D."/>
            <person name="Cerqueira G.C."/>
            <person name="Chen F."/>
            <person name="Chen W."/>
            <person name="Choi C."/>
            <person name="Clum A."/>
            <person name="Dos Santos R.A."/>
            <person name="Damasio A.R."/>
            <person name="Diallinas G."/>
            <person name="Emri T."/>
            <person name="Fekete E."/>
            <person name="Flipphi M."/>
            <person name="Freyberg S."/>
            <person name="Gallo A."/>
            <person name="Gournas C."/>
            <person name="Habgood R."/>
            <person name="Hainaut M."/>
            <person name="Harispe M.L."/>
            <person name="Henrissat B."/>
            <person name="Hilden K.S."/>
            <person name="Hope R."/>
            <person name="Hossain A."/>
            <person name="Karabika E."/>
            <person name="Karaffa L."/>
            <person name="Karanyi Z."/>
            <person name="Krasevec N."/>
            <person name="Kuo A."/>
            <person name="Kusch H."/>
            <person name="LaButti K."/>
            <person name="Lagendijk E.L."/>
            <person name="Lapidus A."/>
            <person name="Levasseur A."/>
            <person name="Lindquist E."/>
            <person name="Lipzen A."/>
            <person name="Logrieco A.F."/>
            <person name="MacCabe A."/>
            <person name="Maekelae M.R."/>
            <person name="Malavazi I."/>
            <person name="Melin P."/>
            <person name="Meyer V."/>
            <person name="Mielnichuk N."/>
            <person name="Miskei M."/>
            <person name="Molnar A.P."/>
            <person name="Mule G."/>
            <person name="Ngan C.Y."/>
            <person name="Orejas M."/>
            <person name="Orosz E."/>
            <person name="Ouedraogo J.P."/>
            <person name="Overkamp K.M."/>
            <person name="Park H.-S."/>
            <person name="Perrone G."/>
            <person name="Piumi F."/>
            <person name="Punt P.J."/>
            <person name="Ram A.F."/>
            <person name="Ramon A."/>
            <person name="Rauscher S."/>
            <person name="Record E."/>
            <person name="Riano-Pachon D.M."/>
            <person name="Robert V."/>
            <person name="Roehrig J."/>
            <person name="Ruller R."/>
            <person name="Salamov A."/>
            <person name="Salih N.S."/>
            <person name="Samson R.A."/>
            <person name="Sandor E."/>
            <person name="Sanguinetti M."/>
            <person name="Schuetze T."/>
            <person name="Sepcic K."/>
            <person name="Shelest E."/>
            <person name="Sherlock G."/>
            <person name="Sophianopoulou V."/>
            <person name="Squina F.M."/>
            <person name="Sun H."/>
            <person name="Susca A."/>
            <person name="Todd R.B."/>
            <person name="Tsang A."/>
            <person name="Unkles S.E."/>
            <person name="van de Wiele N."/>
            <person name="van Rossen-Uffink D."/>
            <person name="Oliveira J.V."/>
            <person name="Vesth T.C."/>
            <person name="Visser J."/>
            <person name="Yu J.-H."/>
            <person name="Zhou M."/>
            <person name="Andersen M.R."/>
            <person name="Archer D.B."/>
            <person name="Baker S.E."/>
            <person name="Benoit I."/>
            <person name="Brakhage A.A."/>
            <person name="Braus G.H."/>
            <person name="Fischer R."/>
            <person name="Frisvad J.C."/>
            <person name="Goldman G.H."/>
            <person name="Houbraken J."/>
            <person name="Oakley B."/>
            <person name="Pocsi I."/>
            <person name="Scazzocchio C."/>
            <person name="Seiboth B."/>
            <person name="vanKuyk P.A."/>
            <person name="Wortman J."/>
            <person name="Dyer P.S."/>
            <person name="Grigoriev I.V."/>
        </authorList>
    </citation>
    <scope>NUCLEOTIDE SEQUENCE [LARGE SCALE GENOMIC DNA]</scope>
    <source>
        <strain evidence="4">ATCC 16872 / CBS 172.66 / WB 5094</strain>
    </source>
</reference>
<dbReference type="SUPFAM" id="SSF48208">
    <property type="entry name" value="Six-hairpin glycosidases"/>
    <property type="match status" value="1"/>
</dbReference>
<organism evidence="3 4">
    <name type="scientific">Aspergillus aculeatus (strain ATCC 16872 / CBS 172.66 / WB 5094)</name>
    <dbReference type="NCBI Taxonomy" id="690307"/>
    <lineage>
        <taxon>Eukaryota</taxon>
        <taxon>Fungi</taxon>
        <taxon>Dikarya</taxon>
        <taxon>Ascomycota</taxon>
        <taxon>Pezizomycotina</taxon>
        <taxon>Eurotiomycetes</taxon>
        <taxon>Eurotiomycetidae</taxon>
        <taxon>Eurotiales</taxon>
        <taxon>Aspergillaceae</taxon>
        <taxon>Aspergillus</taxon>
        <taxon>Aspergillus subgen. Circumdati</taxon>
    </lineage>
</organism>
<dbReference type="EMBL" id="KV878978">
    <property type="protein sequence ID" value="OJJ99102.1"/>
    <property type="molecule type" value="Genomic_DNA"/>
</dbReference>
<evidence type="ECO:0000259" key="2">
    <source>
        <dbReference type="PROSITE" id="PS50022"/>
    </source>
</evidence>
<dbReference type="InterPro" id="IPR054491">
    <property type="entry name" value="MGH1-like_GH"/>
</dbReference>
<dbReference type="Pfam" id="PF22422">
    <property type="entry name" value="MGH1-like_GH"/>
    <property type="match status" value="1"/>
</dbReference>
<keyword evidence="4" id="KW-1185">Reference proteome</keyword>
<proteinExistence type="predicted"/>
<dbReference type="Gene3D" id="2.60.120.260">
    <property type="entry name" value="Galactose-binding domain-like"/>
    <property type="match status" value="1"/>
</dbReference>
<gene>
    <name evidence="3" type="ORF">ASPACDRAFT_120207</name>
</gene>
<dbReference type="OrthoDB" id="5382128at2759"/>
<dbReference type="SUPFAM" id="SSF49785">
    <property type="entry name" value="Galactose-binding domain-like"/>
    <property type="match status" value="1"/>
</dbReference>
<dbReference type="PROSITE" id="PS50022">
    <property type="entry name" value="FA58C_3"/>
    <property type="match status" value="1"/>
</dbReference>
<evidence type="ECO:0000313" key="3">
    <source>
        <dbReference type="EMBL" id="OJJ99102.1"/>
    </source>
</evidence>
<feature type="chain" id="PRO_5013019049" description="F5/8 type C domain-containing protein" evidence="1">
    <location>
        <begin position="22"/>
        <end position="683"/>
    </location>
</feature>
<dbReference type="Gene3D" id="1.50.10.10">
    <property type="match status" value="1"/>
</dbReference>
<evidence type="ECO:0000256" key="1">
    <source>
        <dbReference type="SAM" id="SignalP"/>
    </source>
</evidence>
<dbReference type="STRING" id="690307.A0A1L9WSL8"/>
<dbReference type="GO" id="GO:0005975">
    <property type="term" value="P:carbohydrate metabolic process"/>
    <property type="evidence" value="ECO:0007669"/>
    <property type="project" value="InterPro"/>
</dbReference>
<sequence length="683" mass="75874">MLTLSTALSLALAAGLVPVTALNVNTITSKYFGNDAPWYRDRIPLFETDQTVLQDVYYYRWGVFRAHQRDLGAEGYLTTEFLNDVSWQKSPWALLIDASNFHLREGRWSRDRRFTSDYGNFLFGPNGIQNQFSESLADGVWQVYLVDGVADDATSHLSAMQSFFQGWNSTTLGVGGYDSSKGLYWIQPLTDATEYTISSIDATNGTDGFTGGYSFRPSINSYQYANARAIAQLAELTGDTAVADQYNAYADTLQRLVQADLWNSTFSHFIDRYEVNNEYVTYWDFIRGRELVGYVPWAHDLPDDNATYAAAWSHVLDSDKLAGAHGLRTNEPSYQYYMVQYRYEGTHPECQWNGPAWPYQTTQVLTALANLLDHYPKSAATGVINQADYTQILLQYARLHYNPARGGILDVEEDYYADTGSPIVGLTRSPHYFHSGFVDVILSGFVGLRPRADNVLEVNPQADSGTVSYFRAERILYHGHEVAVQWDATGKHYGKAGLYVEVDGKTVASASKLTRLAANITRAAPPTVDRPIAVSVQLGTTTEYPVGSVSVAGADADDVHAAIDGRVWFYPETDVANGWDSPAGNGTEIWYQINFGSATQTGRAEIAFFANATQGYAVPTSYRIEQLDGDSWTAVSKAKYDQPLANGITNASWQTAQTSQVRLVFTPTKGEKVRLVEWKVFSS</sequence>
<dbReference type="InterPro" id="IPR000421">
    <property type="entry name" value="FA58C"/>
</dbReference>
<accession>A0A1L9WSL8</accession>
<dbReference type="Proteomes" id="UP000184546">
    <property type="component" value="Unassembled WGS sequence"/>
</dbReference>